<dbReference type="InterPro" id="IPR008920">
    <property type="entry name" value="TF_FadR/GntR_C"/>
</dbReference>
<keyword evidence="2" id="KW-0238">DNA-binding</keyword>
<dbReference type="CDD" id="cd07377">
    <property type="entry name" value="WHTH_GntR"/>
    <property type="match status" value="1"/>
</dbReference>
<evidence type="ECO:0000259" key="5">
    <source>
        <dbReference type="PROSITE" id="PS50949"/>
    </source>
</evidence>
<dbReference type="Gene3D" id="1.20.120.530">
    <property type="entry name" value="GntR ligand-binding domain-like"/>
    <property type="match status" value="1"/>
</dbReference>
<dbReference type="STRING" id="1547922.ISF6_2835"/>
<accession>A0A0K8P465</accession>
<dbReference type="GO" id="GO:0003677">
    <property type="term" value="F:DNA binding"/>
    <property type="evidence" value="ECO:0007669"/>
    <property type="project" value="UniProtKB-KW"/>
</dbReference>
<evidence type="ECO:0000256" key="4">
    <source>
        <dbReference type="SAM" id="MobiDB-lite"/>
    </source>
</evidence>
<dbReference type="SUPFAM" id="SSF46785">
    <property type="entry name" value="Winged helix' DNA-binding domain"/>
    <property type="match status" value="1"/>
</dbReference>
<sequence length="245" mass="27455">MSTKLSERLREAIEEEIATGRLLPGTRLDELELAARFEVSRTPIREALSLLAGEGLIETAHRRGAVVAQITPERLVEMFEVMAELEALSARLAARRISDAELQELERLHEECRQAAELRDTDAYFYANERFHYALYASAHNRFLCDEAVALQKKLRPYRRLQLRVRNRMRNSHAEHAAIVQALRDGDGEAAVRCVRSHVLVQGERFADLIASLARLADEGGRPEREAGPAEPARATAARQPSPAG</sequence>
<dbReference type="Pfam" id="PF07729">
    <property type="entry name" value="FCD"/>
    <property type="match status" value="1"/>
</dbReference>
<dbReference type="Gene3D" id="1.10.10.10">
    <property type="entry name" value="Winged helix-like DNA-binding domain superfamily/Winged helix DNA-binding domain"/>
    <property type="match status" value="1"/>
</dbReference>
<proteinExistence type="predicted"/>
<dbReference type="GO" id="GO:0003700">
    <property type="term" value="F:DNA-binding transcription factor activity"/>
    <property type="evidence" value="ECO:0007669"/>
    <property type="project" value="InterPro"/>
</dbReference>
<feature type="domain" description="HTH gntR-type" evidence="5">
    <location>
        <begin position="3"/>
        <end position="70"/>
    </location>
</feature>
<dbReference type="RefSeq" id="WP_082368386.1">
    <property type="nucleotide sequence ID" value="NZ_BBYR01000040.1"/>
</dbReference>
<dbReference type="AlphaFoldDB" id="A0A0K8P465"/>
<keyword evidence="1" id="KW-0805">Transcription regulation</keyword>
<keyword evidence="7" id="KW-1185">Reference proteome</keyword>
<reference evidence="6 7" key="2">
    <citation type="journal article" date="2016" name="Science">
        <title>A bacterium that degrades and assimilates poly(ethylene terephthalate).</title>
        <authorList>
            <person name="Yoshida S."/>
            <person name="Hiraga K."/>
            <person name="Takehana T."/>
            <person name="Taniguchi I."/>
            <person name="Yamaji H."/>
            <person name="Maeda Y."/>
            <person name="Toyohara K."/>
            <person name="Miyamoto K."/>
            <person name="Kimura Y."/>
            <person name="Oda K."/>
        </authorList>
    </citation>
    <scope>NUCLEOTIDE SEQUENCE [LARGE SCALE GENOMIC DNA]</scope>
    <source>
        <strain evidence="7">NBRC 110686 / TISTR 2288 / 201-F6</strain>
    </source>
</reference>
<dbReference type="PANTHER" id="PTHR43537">
    <property type="entry name" value="TRANSCRIPTIONAL REGULATOR, GNTR FAMILY"/>
    <property type="match status" value="1"/>
</dbReference>
<feature type="compositionally biased region" description="Low complexity" evidence="4">
    <location>
        <begin position="229"/>
        <end position="239"/>
    </location>
</feature>
<feature type="compositionally biased region" description="Basic and acidic residues" evidence="4">
    <location>
        <begin position="218"/>
        <end position="228"/>
    </location>
</feature>
<organism evidence="6 7">
    <name type="scientific">Piscinibacter sakaiensis</name>
    <name type="common">Ideonella sakaiensis</name>
    <dbReference type="NCBI Taxonomy" id="1547922"/>
    <lineage>
        <taxon>Bacteria</taxon>
        <taxon>Pseudomonadati</taxon>
        <taxon>Pseudomonadota</taxon>
        <taxon>Betaproteobacteria</taxon>
        <taxon>Burkholderiales</taxon>
        <taxon>Sphaerotilaceae</taxon>
        <taxon>Piscinibacter</taxon>
    </lineage>
</organism>
<dbReference type="Proteomes" id="UP000037660">
    <property type="component" value="Unassembled WGS sequence"/>
</dbReference>
<dbReference type="OrthoDB" id="5343379at2"/>
<evidence type="ECO:0000256" key="2">
    <source>
        <dbReference type="ARBA" id="ARBA00023125"/>
    </source>
</evidence>
<dbReference type="PANTHER" id="PTHR43537:SF49">
    <property type="entry name" value="TRANSCRIPTIONAL REGULATORY PROTEIN"/>
    <property type="match status" value="1"/>
</dbReference>
<dbReference type="PROSITE" id="PS50949">
    <property type="entry name" value="HTH_GNTR"/>
    <property type="match status" value="1"/>
</dbReference>
<dbReference type="SMART" id="SM00895">
    <property type="entry name" value="FCD"/>
    <property type="match status" value="1"/>
</dbReference>
<evidence type="ECO:0000256" key="3">
    <source>
        <dbReference type="ARBA" id="ARBA00023163"/>
    </source>
</evidence>
<feature type="region of interest" description="Disordered" evidence="4">
    <location>
        <begin position="218"/>
        <end position="245"/>
    </location>
</feature>
<dbReference type="InterPro" id="IPR036388">
    <property type="entry name" value="WH-like_DNA-bd_sf"/>
</dbReference>
<name>A0A0K8P465_PISS1</name>
<protein>
    <submittedName>
        <fullName evidence="6">Transcriptional regulator, GntR family</fullName>
    </submittedName>
</protein>
<evidence type="ECO:0000313" key="6">
    <source>
        <dbReference type="EMBL" id="GAP36980.1"/>
    </source>
</evidence>
<dbReference type="InterPro" id="IPR000524">
    <property type="entry name" value="Tscrpt_reg_HTH_GntR"/>
</dbReference>
<gene>
    <name evidence="6" type="ORF">ISF6_2835</name>
</gene>
<keyword evidence="3" id="KW-0804">Transcription</keyword>
<dbReference type="SMART" id="SM00345">
    <property type="entry name" value="HTH_GNTR"/>
    <property type="match status" value="1"/>
</dbReference>
<reference evidence="7" key="1">
    <citation type="submission" date="2015-07" db="EMBL/GenBank/DDBJ databases">
        <title>Discovery of a poly(ethylene terephthalate assimilation.</title>
        <authorList>
            <person name="Yoshida S."/>
            <person name="Hiraga K."/>
            <person name="Takehana T."/>
            <person name="Taniguchi I."/>
            <person name="Yamaji H."/>
            <person name="Maeda Y."/>
            <person name="Toyohara K."/>
            <person name="Miyamoto K."/>
            <person name="Kimura Y."/>
            <person name="Oda K."/>
        </authorList>
    </citation>
    <scope>NUCLEOTIDE SEQUENCE [LARGE SCALE GENOMIC DNA]</scope>
    <source>
        <strain evidence="7">NBRC 110686 / TISTR 2288 / 201-F6</strain>
    </source>
</reference>
<dbReference type="InterPro" id="IPR011711">
    <property type="entry name" value="GntR_C"/>
</dbReference>
<dbReference type="EMBL" id="BBYR01000040">
    <property type="protein sequence ID" value="GAP36980.1"/>
    <property type="molecule type" value="Genomic_DNA"/>
</dbReference>
<dbReference type="InterPro" id="IPR036390">
    <property type="entry name" value="WH_DNA-bd_sf"/>
</dbReference>
<dbReference type="Pfam" id="PF00392">
    <property type="entry name" value="GntR"/>
    <property type="match status" value="1"/>
</dbReference>
<evidence type="ECO:0000256" key="1">
    <source>
        <dbReference type="ARBA" id="ARBA00023015"/>
    </source>
</evidence>
<dbReference type="SUPFAM" id="SSF48008">
    <property type="entry name" value="GntR ligand-binding domain-like"/>
    <property type="match status" value="1"/>
</dbReference>
<evidence type="ECO:0000313" key="7">
    <source>
        <dbReference type="Proteomes" id="UP000037660"/>
    </source>
</evidence>
<dbReference type="PRINTS" id="PR00035">
    <property type="entry name" value="HTHGNTR"/>
</dbReference>
<comment type="caution">
    <text evidence="6">The sequence shown here is derived from an EMBL/GenBank/DDBJ whole genome shotgun (WGS) entry which is preliminary data.</text>
</comment>